<feature type="region of interest" description="Disordered" evidence="8">
    <location>
        <begin position="170"/>
        <end position="199"/>
    </location>
</feature>
<dbReference type="Pfam" id="PF12804">
    <property type="entry name" value="NTP_transf_3"/>
    <property type="match status" value="1"/>
</dbReference>
<accession>A0A2T0Q489</accession>
<organism evidence="10 11">
    <name type="scientific">Allonocardiopsis opalescens</name>
    <dbReference type="NCBI Taxonomy" id="1144618"/>
    <lineage>
        <taxon>Bacteria</taxon>
        <taxon>Bacillati</taxon>
        <taxon>Actinomycetota</taxon>
        <taxon>Actinomycetes</taxon>
        <taxon>Streptosporangiales</taxon>
        <taxon>Allonocardiopsis</taxon>
    </lineage>
</organism>
<dbReference type="GO" id="GO:0046872">
    <property type="term" value="F:metal ion binding"/>
    <property type="evidence" value="ECO:0007669"/>
    <property type="project" value="UniProtKB-KW"/>
</dbReference>
<keyword evidence="7" id="KW-0501">Molybdenum cofactor biosynthesis</keyword>
<dbReference type="Proteomes" id="UP000237846">
    <property type="component" value="Unassembled WGS sequence"/>
</dbReference>
<keyword evidence="11" id="KW-1185">Reference proteome</keyword>
<evidence type="ECO:0000256" key="4">
    <source>
        <dbReference type="ARBA" id="ARBA00022741"/>
    </source>
</evidence>
<evidence type="ECO:0000256" key="6">
    <source>
        <dbReference type="ARBA" id="ARBA00023134"/>
    </source>
</evidence>
<dbReference type="CDD" id="cd02503">
    <property type="entry name" value="MobA"/>
    <property type="match status" value="1"/>
</dbReference>
<evidence type="ECO:0000256" key="2">
    <source>
        <dbReference type="ARBA" id="ARBA00022679"/>
    </source>
</evidence>
<keyword evidence="5" id="KW-0460">Magnesium</keyword>
<evidence type="ECO:0000256" key="3">
    <source>
        <dbReference type="ARBA" id="ARBA00022723"/>
    </source>
</evidence>
<keyword evidence="1" id="KW-0963">Cytoplasm</keyword>
<name>A0A2T0Q489_9ACTN</name>
<evidence type="ECO:0000259" key="9">
    <source>
        <dbReference type="Pfam" id="PF12804"/>
    </source>
</evidence>
<evidence type="ECO:0000256" key="8">
    <source>
        <dbReference type="SAM" id="MobiDB-lite"/>
    </source>
</evidence>
<protein>
    <submittedName>
        <fullName evidence="10">Molybdopterin-guanine dinucleotide biosynthesis protein A</fullName>
    </submittedName>
</protein>
<evidence type="ECO:0000256" key="7">
    <source>
        <dbReference type="ARBA" id="ARBA00023150"/>
    </source>
</evidence>
<keyword evidence="6" id="KW-0342">GTP-binding</keyword>
<evidence type="ECO:0000313" key="11">
    <source>
        <dbReference type="Proteomes" id="UP000237846"/>
    </source>
</evidence>
<dbReference type="InterPro" id="IPR013482">
    <property type="entry name" value="Molybde_CF_guanTrfase"/>
</dbReference>
<gene>
    <name evidence="10" type="ORF">CLV72_104194</name>
</gene>
<evidence type="ECO:0000256" key="5">
    <source>
        <dbReference type="ARBA" id="ARBA00022842"/>
    </source>
</evidence>
<proteinExistence type="predicted"/>
<dbReference type="InterPro" id="IPR025877">
    <property type="entry name" value="MobA-like_NTP_Trfase"/>
</dbReference>
<dbReference type="PANTHER" id="PTHR19136:SF81">
    <property type="entry name" value="MOLYBDENUM COFACTOR GUANYLYLTRANSFERASE"/>
    <property type="match status" value="1"/>
</dbReference>
<evidence type="ECO:0000313" key="10">
    <source>
        <dbReference type="EMBL" id="PRX98616.1"/>
    </source>
</evidence>
<dbReference type="GO" id="GO:0005525">
    <property type="term" value="F:GTP binding"/>
    <property type="evidence" value="ECO:0007669"/>
    <property type="project" value="UniProtKB-KW"/>
</dbReference>
<dbReference type="RefSeq" id="WP_245930201.1">
    <property type="nucleotide sequence ID" value="NZ_PVZC01000004.1"/>
</dbReference>
<keyword evidence="4" id="KW-0547">Nucleotide-binding</keyword>
<dbReference type="SUPFAM" id="SSF53448">
    <property type="entry name" value="Nucleotide-diphospho-sugar transferases"/>
    <property type="match status" value="1"/>
</dbReference>
<keyword evidence="2" id="KW-0808">Transferase</keyword>
<evidence type="ECO:0000256" key="1">
    <source>
        <dbReference type="ARBA" id="ARBA00022490"/>
    </source>
</evidence>
<dbReference type="EMBL" id="PVZC01000004">
    <property type="protein sequence ID" value="PRX98616.1"/>
    <property type="molecule type" value="Genomic_DNA"/>
</dbReference>
<keyword evidence="3" id="KW-0479">Metal-binding</keyword>
<dbReference type="InterPro" id="IPR029044">
    <property type="entry name" value="Nucleotide-diphossugar_trans"/>
</dbReference>
<comment type="caution">
    <text evidence="10">The sequence shown here is derived from an EMBL/GenBank/DDBJ whole genome shotgun (WGS) entry which is preliminary data.</text>
</comment>
<dbReference type="GO" id="GO:0006777">
    <property type="term" value="P:Mo-molybdopterin cofactor biosynthetic process"/>
    <property type="evidence" value="ECO:0007669"/>
    <property type="project" value="UniProtKB-KW"/>
</dbReference>
<sequence>MWGAEAAEAKFDAIILAGGQGRRMGGVDKPELRLGDHTLLERVAAAVSGADRLIVVGPYRSSPSHAIYVREEPPGAGPVPALAAGLTQVRAPWVAVLAADLPFLDPDAVTVLRRSAHGHAGALFTTPGRGGGRPHDQWLAGIWHTATLQLALAAYEGSSLHGLLRPLDPARVTDDDRPGSPTFDLDTPEDLGAARAFEK</sequence>
<dbReference type="Gene3D" id="3.90.550.10">
    <property type="entry name" value="Spore Coat Polysaccharide Biosynthesis Protein SpsA, Chain A"/>
    <property type="match status" value="1"/>
</dbReference>
<dbReference type="PANTHER" id="PTHR19136">
    <property type="entry name" value="MOLYBDENUM COFACTOR GUANYLYLTRANSFERASE"/>
    <property type="match status" value="1"/>
</dbReference>
<reference evidence="10 11" key="1">
    <citation type="submission" date="2018-03" db="EMBL/GenBank/DDBJ databases">
        <title>Genomic Encyclopedia of Archaeal and Bacterial Type Strains, Phase II (KMG-II): from individual species to whole genera.</title>
        <authorList>
            <person name="Goeker M."/>
        </authorList>
    </citation>
    <scope>NUCLEOTIDE SEQUENCE [LARGE SCALE GENOMIC DNA]</scope>
    <source>
        <strain evidence="10 11">DSM 45601</strain>
    </source>
</reference>
<dbReference type="GO" id="GO:0016779">
    <property type="term" value="F:nucleotidyltransferase activity"/>
    <property type="evidence" value="ECO:0007669"/>
    <property type="project" value="UniProtKB-ARBA"/>
</dbReference>
<feature type="domain" description="MobA-like NTP transferase" evidence="9">
    <location>
        <begin position="13"/>
        <end position="166"/>
    </location>
</feature>
<dbReference type="AlphaFoldDB" id="A0A2T0Q489"/>